<gene>
    <name evidence="2" type="ORF">SD70_28585</name>
</gene>
<evidence type="ECO:0000313" key="2">
    <source>
        <dbReference type="EMBL" id="KIL38109.1"/>
    </source>
</evidence>
<reference evidence="2 3" key="1">
    <citation type="submission" date="2014-12" db="EMBL/GenBank/DDBJ databases">
        <title>Draft genome sequence of Paenibacillus kamchatkensis strain B-2647.</title>
        <authorList>
            <person name="Karlyshev A.V."/>
            <person name="Kudryashova E.B."/>
        </authorList>
    </citation>
    <scope>NUCLEOTIDE SEQUENCE [LARGE SCALE GENOMIC DNA]</scope>
    <source>
        <strain evidence="2 3">VKM B-2647</strain>
    </source>
</reference>
<comment type="caution">
    <text evidence="2">The sequence shown here is derived from an EMBL/GenBank/DDBJ whole genome shotgun (WGS) entry which is preliminary data.</text>
</comment>
<keyword evidence="1" id="KW-0812">Transmembrane</keyword>
<feature type="transmembrane region" description="Helical" evidence="1">
    <location>
        <begin position="65"/>
        <end position="90"/>
    </location>
</feature>
<dbReference type="RefSeq" id="WP_041051929.1">
    <property type="nucleotide sequence ID" value="NZ_JXAK01000076.1"/>
</dbReference>
<dbReference type="Proteomes" id="UP000031967">
    <property type="component" value="Unassembled WGS sequence"/>
</dbReference>
<evidence type="ECO:0000256" key="1">
    <source>
        <dbReference type="SAM" id="Phobius"/>
    </source>
</evidence>
<name>A0ABR5AAQ2_9BACL</name>
<feature type="transmembrane region" description="Helical" evidence="1">
    <location>
        <begin position="33"/>
        <end position="53"/>
    </location>
</feature>
<sequence length="106" mass="12026">MLLKEVLLQIFFTMFPVIAFYVGYRDGKETNRTYASIFAACLLSIACCIYFGVRYREFFVLDMRLIPLLIGLLYGGWRGGLLLSAAYFALRYALLGGDSYIAFFAA</sequence>
<protein>
    <submittedName>
        <fullName evidence="2">Uncharacterized protein</fullName>
    </submittedName>
</protein>
<feature type="transmembrane region" description="Helical" evidence="1">
    <location>
        <begin position="6"/>
        <end position="24"/>
    </location>
</feature>
<dbReference type="EMBL" id="JXAK01000076">
    <property type="protein sequence ID" value="KIL38109.1"/>
    <property type="molecule type" value="Genomic_DNA"/>
</dbReference>
<keyword evidence="1" id="KW-1133">Transmembrane helix</keyword>
<accession>A0ABR5AAQ2</accession>
<proteinExistence type="predicted"/>
<evidence type="ECO:0000313" key="3">
    <source>
        <dbReference type="Proteomes" id="UP000031967"/>
    </source>
</evidence>
<organism evidence="2 3">
    <name type="scientific">Gordoniibacillus kamchatkensis</name>
    <dbReference type="NCBI Taxonomy" id="1590651"/>
    <lineage>
        <taxon>Bacteria</taxon>
        <taxon>Bacillati</taxon>
        <taxon>Bacillota</taxon>
        <taxon>Bacilli</taxon>
        <taxon>Bacillales</taxon>
        <taxon>Paenibacillaceae</taxon>
        <taxon>Gordoniibacillus</taxon>
    </lineage>
</organism>
<keyword evidence="3" id="KW-1185">Reference proteome</keyword>
<keyword evidence="1" id="KW-0472">Membrane</keyword>